<dbReference type="PaxDb" id="2850-Phatr49556"/>
<dbReference type="PANTHER" id="PTHR13369:SF0">
    <property type="entry name" value="GLUTATHIONE S-TRANSFERASE C-TERMINAL DOMAIN-CONTAINING PROTEIN"/>
    <property type="match status" value="1"/>
</dbReference>
<dbReference type="Pfam" id="PF13679">
    <property type="entry name" value="Methyltransf_32"/>
    <property type="match status" value="1"/>
</dbReference>
<dbReference type="SUPFAM" id="SSF53335">
    <property type="entry name" value="S-adenosyl-L-methionine-dependent methyltransferases"/>
    <property type="match status" value="1"/>
</dbReference>
<protein>
    <recommendedName>
        <fullName evidence="2">Methyltransferase domain-containing protein</fullName>
    </recommendedName>
</protein>
<accession>B7GB11</accession>
<dbReference type="HOGENOM" id="CLU_476925_0_0_1"/>
<dbReference type="InterPro" id="IPR025714">
    <property type="entry name" value="Methyltranfer_dom"/>
</dbReference>
<sequence>MSRKVVRRILLHAPILGLMAVICRTFTLQPVHYHCEKRGSVFAHTAQPNSSFLATTAQNGFARSDTVVHVGNLDWTTSIEQVEAILASVVAAAIPHTDAVPRITVKALPPVDQRKLRDRNKQHGGSATIAFDSSVEASAAILALQKHSESASQPFKLNWASMRSLQPKPSGPPSPPVLTPRDIERRRQRAESYARRRQRVAQRTDELLESIMQAERPIGCVLRASDAVPVLDAPTLDWDAFPVMLDPVRGGGLVPGTERGKRKRAAVEAFWYVLEKALLLEPAAKATTIVADLGCGAGNLALPLAWLLQQKEGDAKQQVLGVDINRNSLVRLTKRGHSAELQIQTMYADLTDFLIDPNTGHSAKSLKDVCSIVVSLHACGVASDLAMVAAVSSRLPFAISPCCIGKVKKAWLPSEMPKVIEQHKQGTACISYPRSRWLQKNVRDDDDYELLAAAADYGVLYDAQLVDRFESERRQRCRLAKRVVEIDRLEWAREEGYEVRLMELPRIGSLYPKRELLLGAVAGSEIAQNICRLDKERKVME</sequence>
<feature type="region of interest" description="Disordered" evidence="1">
    <location>
        <begin position="163"/>
        <end position="198"/>
    </location>
</feature>
<evidence type="ECO:0000313" key="3">
    <source>
        <dbReference type="EMBL" id="EEC44038.1"/>
    </source>
</evidence>
<organism evidence="3 4">
    <name type="scientific">Phaeodactylum tricornutum (strain CCAP 1055/1)</name>
    <dbReference type="NCBI Taxonomy" id="556484"/>
    <lineage>
        <taxon>Eukaryota</taxon>
        <taxon>Sar</taxon>
        <taxon>Stramenopiles</taxon>
        <taxon>Ochrophyta</taxon>
        <taxon>Bacillariophyta</taxon>
        <taxon>Bacillariophyceae</taxon>
        <taxon>Bacillariophycidae</taxon>
        <taxon>Naviculales</taxon>
        <taxon>Phaeodactylaceae</taxon>
        <taxon>Phaeodactylum</taxon>
    </lineage>
</organism>
<dbReference type="InParanoid" id="B7GB11"/>
<reference evidence="3 4" key="1">
    <citation type="journal article" date="2008" name="Nature">
        <title>The Phaeodactylum genome reveals the evolutionary history of diatom genomes.</title>
        <authorList>
            <person name="Bowler C."/>
            <person name="Allen A.E."/>
            <person name="Badger J.H."/>
            <person name="Grimwood J."/>
            <person name="Jabbari K."/>
            <person name="Kuo A."/>
            <person name="Maheswari U."/>
            <person name="Martens C."/>
            <person name="Maumus F."/>
            <person name="Otillar R.P."/>
            <person name="Rayko E."/>
            <person name="Salamov A."/>
            <person name="Vandepoele K."/>
            <person name="Beszteri B."/>
            <person name="Gruber A."/>
            <person name="Heijde M."/>
            <person name="Katinka M."/>
            <person name="Mock T."/>
            <person name="Valentin K."/>
            <person name="Verret F."/>
            <person name="Berges J.A."/>
            <person name="Brownlee C."/>
            <person name="Cadoret J.P."/>
            <person name="Chiovitti A."/>
            <person name="Choi C.J."/>
            <person name="Coesel S."/>
            <person name="De Martino A."/>
            <person name="Detter J.C."/>
            <person name="Durkin C."/>
            <person name="Falciatore A."/>
            <person name="Fournet J."/>
            <person name="Haruta M."/>
            <person name="Huysman M.J."/>
            <person name="Jenkins B.D."/>
            <person name="Jiroutova K."/>
            <person name="Jorgensen R.E."/>
            <person name="Joubert Y."/>
            <person name="Kaplan A."/>
            <person name="Kroger N."/>
            <person name="Kroth P.G."/>
            <person name="La Roche J."/>
            <person name="Lindquist E."/>
            <person name="Lommer M."/>
            <person name="Martin-Jezequel V."/>
            <person name="Lopez P.J."/>
            <person name="Lucas S."/>
            <person name="Mangogna M."/>
            <person name="McGinnis K."/>
            <person name="Medlin L.K."/>
            <person name="Montsant A."/>
            <person name="Oudot-Le Secq M.P."/>
            <person name="Napoli C."/>
            <person name="Obornik M."/>
            <person name="Parker M.S."/>
            <person name="Petit J.L."/>
            <person name="Porcel B.M."/>
            <person name="Poulsen N."/>
            <person name="Robison M."/>
            <person name="Rychlewski L."/>
            <person name="Rynearson T.A."/>
            <person name="Schmutz J."/>
            <person name="Shapiro H."/>
            <person name="Siaut M."/>
            <person name="Stanley M."/>
            <person name="Sussman M.R."/>
            <person name="Taylor A.R."/>
            <person name="Vardi A."/>
            <person name="von Dassow P."/>
            <person name="Vyverman W."/>
            <person name="Willis A."/>
            <person name="Wyrwicz L.S."/>
            <person name="Rokhsar D.S."/>
            <person name="Weissenbach J."/>
            <person name="Armbrust E.V."/>
            <person name="Green B.R."/>
            <person name="Van de Peer Y."/>
            <person name="Grigoriev I.V."/>
        </authorList>
    </citation>
    <scope>NUCLEOTIDE SEQUENCE [LARGE SCALE GENOMIC DNA]</scope>
    <source>
        <strain evidence="3 4">CCAP 1055/1</strain>
    </source>
</reference>
<keyword evidence="4" id="KW-1185">Reference proteome</keyword>
<dbReference type="InterPro" id="IPR012677">
    <property type="entry name" value="Nucleotide-bd_a/b_plait_sf"/>
</dbReference>
<feature type="domain" description="Methyltransferase" evidence="2">
    <location>
        <begin position="262"/>
        <end position="409"/>
    </location>
</feature>
<name>B7GB11_PHATC</name>
<dbReference type="eggNOG" id="ENOG502RD83">
    <property type="taxonomic scope" value="Eukaryota"/>
</dbReference>
<evidence type="ECO:0000313" key="4">
    <source>
        <dbReference type="Proteomes" id="UP000000759"/>
    </source>
</evidence>
<dbReference type="InterPro" id="IPR029063">
    <property type="entry name" value="SAM-dependent_MTases_sf"/>
</dbReference>
<feature type="compositionally biased region" description="Basic and acidic residues" evidence="1">
    <location>
        <begin position="181"/>
        <end position="194"/>
    </location>
</feature>
<dbReference type="AlphaFoldDB" id="B7GB11"/>
<dbReference type="KEGG" id="pti:PHATRDRAFT_49556"/>
<dbReference type="GeneID" id="7198184"/>
<dbReference type="EMBL" id="CM000625">
    <property type="protein sequence ID" value="EEC44038.1"/>
    <property type="molecule type" value="Genomic_DNA"/>
</dbReference>
<dbReference type="OrthoDB" id="207002at2759"/>
<dbReference type="InterPro" id="IPR035979">
    <property type="entry name" value="RBD_domain_sf"/>
</dbReference>
<reference evidence="4" key="2">
    <citation type="submission" date="2008-08" db="EMBL/GenBank/DDBJ databases">
        <authorList>
            <consortium name="Diatom Consortium"/>
            <person name="Grigoriev I."/>
            <person name="Grimwood J."/>
            <person name="Kuo A."/>
            <person name="Otillar R.P."/>
            <person name="Salamov A."/>
            <person name="Detter J.C."/>
            <person name="Lindquist E."/>
            <person name="Shapiro H."/>
            <person name="Lucas S."/>
            <person name="Glavina del Rio T."/>
            <person name="Pitluck S."/>
            <person name="Rokhsar D."/>
            <person name="Bowler C."/>
        </authorList>
    </citation>
    <scope>GENOME REANNOTATION</scope>
    <source>
        <strain evidence="4">CCAP 1055/1</strain>
    </source>
</reference>
<dbReference type="Proteomes" id="UP000000759">
    <property type="component" value="Chromosome 23"/>
</dbReference>
<dbReference type="GO" id="GO:0005737">
    <property type="term" value="C:cytoplasm"/>
    <property type="evidence" value="ECO:0007669"/>
    <property type="project" value="TreeGrafter"/>
</dbReference>
<evidence type="ECO:0000259" key="2">
    <source>
        <dbReference type="Pfam" id="PF13679"/>
    </source>
</evidence>
<dbReference type="STRING" id="556484.B7GB11"/>
<dbReference type="RefSeq" id="XP_002184289.1">
    <property type="nucleotide sequence ID" value="XM_002184253.1"/>
</dbReference>
<dbReference type="Gene3D" id="3.30.70.330">
    <property type="match status" value="1"/>
</dbReference>
<dbReference type="Gene3D" id="3.40.50.150">
    <property type="entry name" value="Vaccinia Virus protein VP39"/>
    <property type="match status" value="1"/>
</dbReference>
<dbReference type="SUPFAM" id="SSF54928">
    <property type="entry name" value="RNA-binding domain, RBD"/>
    <property type="match status" value="1"/>
</dbReference>
<evidence type="ECO:0000256" key="1">
    <source>
        <dbReference type="SAM" id="MobiDB-lite"/>
    </source>
</evidence>
<gene>
    <name evidence="3" type="ORF">PHATRDRAFT_49556</name>
</gene>
<feature type="compositionally biased region" description="Pro residues" evidence="1">
    <location>
        <begin position="169"/>
        <end position="178"/>
    </location>
</feature>
<proteinExistence type="predicted"/>
<dbReference type="GO" id="GO:0003676">
    <property type="term" value="F:nucleic acid binding"/>
    <property type="evidence" value="ECO:0007669"/>
    <property type="project" value="InterPro"/>
</dbReference>
<dbReference type="PANTHER" id="PTHR13369">
    <property type="match status" value="1"/>
</dbReference>